<dbReference type="EMBL" id="JAFREM010000021">
    <property type="protein sequence ID" value="MBO1307315.1"/>
    <property type="molecule type" value="Genomic_DNA"/>
</dbReference>
<dbReference type="SUPFAM" id="SSF53850">
    <property type="entry name" value="Periplasmic binding protein-like II"/>
    <property type="match status" value="1"/>
</dbReference>
<dbReference type="Proteomes" id="UP000664601">
    <property type="component" value="Unassembled WGS sequence"/>
</dbReference>
<sequence>MVMNLHSLEIFIEVAERGSFTEAARNLYVTQPAISKAIKNIEVELSVKLFQRDKRNGLILTDVGAKILVLARQMLDIDNKIYQAAFKENNFLGGRVRIGSIFITTTVILSKAIAMFQEKYPFVKIELYEGTAREVNKMVMDHAVDFAISISPFNKMEYEVLVEDEMVAISNREIDGLVNIISDDRKFVFGQAGAETAIDTLGKEYEIPFEKWFQVARGETVLSMAQSGVGIGIISQFVLDSIPNQLYRAAVYPQVKMEYGIITNSFAELTPVAKEFVRIIKKSNQSS</sequence>
<evidence type="ECO:0000313" key="7">
    <source>
        <dbReference type="Proteomes" id="UP000664601"/>
    </source>
</evidence>
<organism evidence="6 7">
    <name type="scientific">Candidatus Enterococcus moelleringii</name>
    <dbReference type="NCBI Taxonomy" id="2815325"/>
    <lineage>
        <taxon>Bacteria</taxon>
        <taxon>Bacillati</taxon>
        <taxon>Bacillota</taxon>
        <taxon>Bacilli</taxon>
        <taxon>Lactobacillales</taxon>
        <taxon>Enterococcaceae</taxon>
        <taxon>Enterococcus</taxon>
    </lineage>
</organism>
<evidence type="ECO:0000256" key="2">
    <source>
        <dbReference type="ARBA" id="ARBA00023015"/>
    </source>
</evidence>
<protein>
    <submittedName>
        <fullName evidence="6">LysR family transcriptional regulator</fullName>
    </submittedName>
</protein>
<evidence type="ECO:0000256" key="1">
    <source>
        <dbReference type="ARBA" id="ARBA00009437"/>
    </source>
</evidence>
<dbReference type="Pfam" id="PF00126">
    <property type="entry name" value="HTH_1"/>
    <property type="match status" value="1"/>
</dbReference>
<dbReference type="PROSITE" id="PS50931">
    <property type="entry name" value="HTH_LYSR"/>
    <property type="match status" value="1"/>
</dbReference>
<name>A0ABS3LCF5_9ENTE</name>
<keyword evidence="3" id="KW-0238">DNA-binding</keyword>
<dbReference type="PANTHER" id="PTHR30419">
    <property type="entry name" value="HTH-TYPE TRANSCRIPTIONAL REGULATOR YBHD"/>
    <property type="match status" value="1"/>
</dbReference>
<dbReference type="PANTHER" id="PTHR30419:SF24">
    <property type="entry name" value="HTH-TYPE TRANSCRIPTIONAL REGULATOR CZCR"/>
    <property type="match status" value="1"/>
</dbReference>
<dbReference type="CDD" id="cd05466">
    <property type="entry name" value="PBP2_LTTR_substrate"/>
    <property type="match status" value="1"/>
</dbReference>
<dbReference type="Pfam" id="PF03466">
    <property type="entry name" value="LysR_substrate"/>
    <property type="match status" value="1"/>
</dbReference>
<proteinExistence type="inferred from homology"/>
<dbReference type="Gene3D" id="1.10.10.10">
    <property type="entry name" value="Winged helix-like DNA-binding domain superfamily/Winged helix DNA-binding domain"/>
    <property type="match status" value="1"/>
</dbReference>
<reference evidence="6 7" key="1">
    <citation type="submission" date="2021-03" db="EMBL/GenBank/DDBJ databases">
        <title>Enterococcal diversity collection.</title>
        <authorList>
            <person name="Gilmore M.S."/>
            <person name="Schwartzman J."/>
            <person name="Van Tyne D."/>
            <person name="Martin M."/>
            <person name="Earl A.M."/>
            <person name="Manson A.L."/>
            <person name="Straub T."/>
            <person name="Salamzade R."/>
            <person name="Saavedra J."/>
            <person name="Lebreton F."/>
            <person name="Prichula J."/>
            <person name="Schaufler K."/>
            <person name="Gaca A."/>
            <person name="Sgardioli B."/>
            <person name="Wagenaar J."/>
            <person name="Strong T."/>
        </authorList>
    </citation>
    <scope>NUCLEOTIDE SEQUENCE [LARGE SCALE GENOMIC DNA]</scope>
    <source>
        <strain evidence="6 7">669A</strain>
    </source>
</reference>
<keyword evidence="4" id="KW-0804">Transcription</keyword>
<feature type="domain" description="HTH lysR-type" evidence="5">
    <location>
        <begin position="3"/>
        <end position="61"/>
    </location>
</feature>
<dbReference type="RefSeq" id="WP_207674241.1">
    <property type="nucleotide sequence ID" value="NZ_JAFREM010000021.1"/>
</dbReference>
<accession>A0ABS3LCF5</accession>
<keyword evidence="2" id="KW-0805">Transcription regulation</keyword>
<comment type="caution">
    <text evidence="6">The sequence shown here is derived from an EMBL/GenBank/DDBJ whole genome shotgun (WGS) entry which is preliminary data.</text>
</comment>
<dbReference type="InterPro" id="IPR050950">
    <property type="entry name" value="HTH-type_LysR_regulators"/>
</dbReference>
<evidence type="ECO:0000259" key="5">
    <source>
        <dbReference type="PROSITE" id="PS50931"/>
    </source>
</evidence>
<dbReference type="SUPFAM" id="SSF46785">
    <property type="entry name" value="Winged helix' DNA-binding domain"/>
    <property type="match status" value="1"/>
</dbReference>
<evidence type="ECO:0000256" key="3">
    <source>
        <dbReference type="ARBA" id="ARBA00023125"/>
    </source>
</evidence>
<dbReference type="Gene3D" id="3.40.190.290">
    <property type="match status" value="1"/>
</dbReference>
<dbReference type="InterPro" id="IPR005119">
    <property type="entry name" value="LysR_subst-bd"/>
</dbReference>
<evidence type="ECO:0000256" key="4">
    <source>
        <dbReference type="ARBA" id="ARBA00023163"/>
    </source>
</evidence>
<dbReference type="PRINTS" id="PR00039">
    <property type="entry name" value="HTHLYSR"/>
</dbReference>
<dbReference type="InterPro" id="IPR036388">
    <property type="entry name" value="WH-like_DNA-bd_sf"/>
</dbReference>
<keyword evidence="7" id="KW-1185">Reference proteome</keyword>
<dbReference type="InterPro" id="IPR000847">
    <property type="entry name" value="LysR_HTH_N"/>
</dbReference>
<comment type="similarity">
    <text evidence="1">Belongs to the LysR transcriptional regulatory family.</text>
</comment>
<dbReference type="InterPro" id="IPR036390">
    <property type="entry name" value="WH_DNA-bd_sf"/>
</dbReference>
<gene>
    <name evidence="6" type="ORF">JZO70_14145</name>
</gene>
<evidence type="ECO:0000313" key="6">
    <source>
        <dbReference type="EMBL" id="MBO1307315.1"/>
    </source>
</evidence>